<dbReference type="InterPro" id="IPR001214">
    <property type="entry name" value="SET_dom"/>
</dbReference>
<evidence type="ECO:0000256" key="4">
    <source>
        <dbReference type="SAM" id="SignalP"/>
    </source>
</evidence>
<feature type="domain" description="Post-SET" evidence="6">
    <location>
        <begin position="628"/>
        <end position="644"/>
    </location>
</feature>
<protein>
    <recommendedName>
        <fullName evidence="9">SET domain-containing protein</fullName>
    </recommendedName>
</protein>
<feature type="chain" id="PRO_5012553594" description="SET domain-containing protein" evidence="4">
    <location>
        <begin position="19"/>
        <end position="691"/>
    </location>
</feature>
<dbReference type="Gene3D" id="2.170.270.10">
    <property type="entry name" value="SET domain"/>
    <property type="match status" value="1"/>
</dbReference>
<dbReference type="PROSITE" id="PS50868">
    <property type="entry name" value="POST_SET"/>
    <property type="match status" value="1"/>
</dbReference>
<reference evidence="7 8" key="1">
    <citation type="submission" date="2016-07" db="EMBL/GenBank/DDBJ databases">
        <title>Pervasive Adenine N6-methylation of Active Genes in Fungi.</title>
        <authorList>
            <consortium name="DOE Joint Genome Institute"/>
            <person name="Mondo S.J."/>
            <person name="Dannebaum R.O."/>
            <person name="Kuo R.C."/>
            <person name="Labutti K."/>
            <person name="Haridas S."/>
            <person name="Kuo A."/>
            <person name="Salamov A."/>
            <person name="Ahrendt S.R."/>
            <person name="Lipzen A."/>
            <person name="Sullivan W."/>
            <person name="Andreopoulos W.B."/>
            <person name="Clum A."/>
            <person name="Lindquist E."/>
            <person name="Daum C."/>
            <person name="Ramamoorthy G.K."/>
            <person name="Gryganskyi A."/>
            <person name="Culley D."/>
            <person name="Magnuson J.K."/>
            <person name="James T.Y."/>
            <person name="O'Malley M.A."/>
            <person name="Stajich J.E."/>
            <person name="Spatafora J.W."/>
            <person name="Visel A."/>
            <person name="Grigoriev I.V."/>
        </authorList>
    </citation>
    <scope>NUCLEOTIDE SEQUENCE [LARGE SCALE GENOMIC DNA]</scope>
    <source>
        <strain evidence="7 8">PL171</strain>
    </source>
</reference>
<dbReference type="GO" id="GO:0008168">
    <property type="term" value="F:methyltransferase activity"/>
    <property type="evidence" value="ECO:0007669"/>
    <property type="project" value="UniProtKB-KW"/>
</dbReference>
<dbReference type="InterPro" id="IPR029063">
    <property type="entry name" value="SAM-dependent_MTases_sf"/>
</dbReference>
<dbReference type="InterPro" id="IPR046341">
    <property type="entry name" value="SET_dom_sf"/>
</dbReference>
<dbReference type="PROSITE" id="PS50280">
    <property type="entry name" value="SET"/>
    <property type="match status" value="1"/>
</dbReference>
<evidence type="ECO:0008006" key="9">
    <source>
        <dbReference type="Google" id="ProtNLM"/>
    </source>
</evidence>
<evidence type="ECO:0000256" key="3">
    <source>
        <dbReference type="ARBA" id="ARBA00022691"/>
    </source>
</evidence>
<dbReference type="Proteomes" id="UP000193411">
    <property type="component" value="Unassembled WGS sequence"/>
</dbReference>
<gene>
    <name evidence="7" type="ORF">BCR44DRAFT_1458531</name>
</gene>
<dbReference type="Gene3D" id="3.60.90.10">
    <property type="entry name" value="S-adenosylmethionine decarboxylase"/>
    <property type="match status" value="1"/>
</dbReference>
<feature type="domain" description="SET" evidence="5">
    <location>
        <begin position="509"/>
        <end position="620"/>
    </location>
</feature>
<proteinExistence type="predicted"/>
<accession>A0A1Y2HZL0</accession>
<evidence type="ECO:0000256" key="2">
    <source>
        <dbReference type="ARBA" id="ARBA00022679"/>
    </source>
</evidence>
<sequence>MPRSWLQFVLLPTLAALALHHFGFVSVSFNLPGGLLQQQQVGSKPVVVAGQGATGVLASKGSKASRAKGTGQDKCLVWEGVPRLCPADERVWSESMVHPTLLTHPSPRRVLILGPLGPPLIAESLRHFTLTHVQWVSGVSASDNPKSAAVLDEYFDLHSHAHNHSHRLPGKFHYDDVTDELDRRRPNSGNDNKFDVILIDHLATPLTPTTLAAANAQLAPGGVLTVSLPASDATLPATLLPALAATFKHVHVGLEQVPSLSTSFLFALATHSDLHLSPLATAPTYVDTLIGRRVFDGDEDLDHYDGESHLRMYALPKQVRQRIQALVATSGDAKSKPTTYAPSVHAQAMSGESTLGVTYLREYFDCSKTAVWEEDDLIAAVRRGLELSHAQVLAMDDYSADDKEIKPLTEDEEAPMAVSLVVSATLADGHFTLRVYPNRRYASAEYTSYGADKATSPEEVLGLMYEELGAKRTIGSTVARGRFDPQPVTQAGGASVDYWYHGNDYWMSPKVLAKKSPTAGRGQFAGSDIKKGEVLFKGPIETYLRHEKEIKRMPEWRIKFVNHMGEQAEDDIWIAPPLYDEDASYFTNHNCDANLVYTGYDTMVARRDIAQGEELTFDYATADSEPRPIFKCNCGAKTCRGHVHGNDWQRNEVVDRYGVGAFWPHIQKKILRSRAGLPVASVVDPEYAKED</sequence>
<comment type="caution">
    <text evidence="7">The sequence shown here is derived from an EMBL/GenBank/DDBJ whole genome shotgun (WGS) entry which is preliminary data.</text>
</comment>
<dbReference type="GO" id="GO:0032259">
    <property type="term" value="P:methylation"/>
    <property type="evidence" value="ECO:0007669"/>
    <property type="project" value="UniProtKB-KW"/>
</dbReference>
<name>A0A1Y2HZL0_9FUNG</name>
<feature type="signal peptide" evidence="4">
    <location>
        <begin position="1"/>
        <end position="18"/>
    </location>
</feature>
<dbReference type="InterPro" id="IPR003616">
    <property type="entry name" value="Post-SET_dom"/>
</dbReference>
<dbReference type="Gene3D" id="3.40.50.150">
    <property type="entry name" value="Vaccinia Virus protein VP39"/>
    <property type="match status" value="1"/>
</dbReference>
<evidence type="ECO:0000313" key="8">
    <source>
        <dbReference type="Proteomes" id="UP000193411"/>
    </source>
</evidence>
<evidence type="ECO:0000256" key="1">
    <source>
        <dbReference type="ARBA" id="ARBA00022603"/>
    </source>
</evidence>
<dbReference type="SUPFAM" id="SSF53335">
    <property type="entry name" value="S-adenosyl-L-methionine-dependent methyltransferases"/>
    <property type="match status" value="1"/>
</dbReference>
<keyword evidence="8" id="KW-1185">Reference proteome</keyword>
<dbReference type="SUPFAM" id="SSF82199">
    <property type="entry name" value="SET domain"/>
    <property type="match status" value="1"/>
</dbReference>
<keyword evidence="4" id="KW-0732">Signal</keyword>
<keyword evidence="2" id="KW-0808">Transferase</keyword>
<dbReference type="Pfam" id="PF00856">
    <property type="entry name" value="SET"/>
    <property type="match status" value="1"/>
</dbReference>
<dbReference type="AlphaFoldDB" id="A0A1Y2HZL0"/>
<dbReference type="STRING" id="765915.A0A1Y2HZL0"/>
<keyword evidence="3" id="KW-0949">S-adenosyl-L-methionine</keyword>
<evidence type="ECO:0000313" key="7">
    <source>
        <dbReference type="EMBL" id="ORZ39173.1"/>
    </source>
</evidence>
<organism evidence="7 8">
    <name type="scientific">Catenaria anguillulae PL171</name>
    <dbReference type="NCBI Taxonomy" id="765915"/>
    <lineage>
        <taxon>Eukaryota</taxon>
        <taxon>Fungi</taxon>
        <taxon>Fungi incertae sedis</taxon>
        <taxon>Blastocladiomycota</taxon>
        <taxon>Blastocladiomycetes</taxon>
        <taxon>Blastocladiales</taxon>
        <taxon>Catenariaceae</taxon>
        <taxon>Catenaria</taxon>
    </lineage>
</organism>
<dbReference type="PANTHER" id="PTHR12350">
    <property type="entry name" value="HISTONE-LYSINE N-METHYLTRANSFERASE-RELATED"/>
    <property type="match status" value="1"/>
</dbReference>
<dbReference type="EMBL" id="MCFL01000006">
    <property type="protein sequence ID" value="ORZ39173.1"/>
    <property type="molecule type" value="Genomic_DNA"/>
</dbReference>
<keyword evidence="1" id="KW-0489">Methyltransferase</keyword>
<dbReference type="InterPro" id="IPR053201">
    <property type="entry name" value="Flavunoidine_N-MTase"/>
</dbReference>
<evidence type="ECO:0000259" key="6">
    <source>
        <dbReference type="PROSITE" id="PS50868"/>
    </source>
</evidence>
<evidence type="ECO:0000259" key="5">
    <source>
        <dbReference type="PROSITE" id="PS50280"/>
    </source>
</evidence>
<dbReference type="OrthoDB" id="308383at2759"/>
<dbReference type="PANTHER" id="PTHR12350:SF19">
    <property type="entry name" value="SET DOMAIN-CONTAINING PROTEIN"/>
    <property type="match status" value="1"/>
</dbReference>